<dbReference type="AlphaFoldDB" id="A0A5B7FMJ3"/>
<organism evidence="1 2">
    <name type="scientific">Portunus trituberculatus</name>
    <name type="common">Swimming crab</name>
    <name type="synonym">Neptunus trituberculatus</name>
    <dbReference type="NCBI Taxonomy" id="210409"/>
    <lineage>
        <taxon>Eukaryota</taxon>
        <taxon>Metazoa</taxon>
        <taxon>Ecdysozoa</taxon>
        <taxon>Arthropoda</taxon>
        <taxon>Crustacea</taxon>
        <taxon>Multicrustacea</taxon>
        <taxon>Malacostraca</taxon>
        <taxon>Eumalacostraca</taxon>
        <taxon>Eucarida</taxon>
        <taxon>Decapoda</taxon>
        <taxon>Pleocyemata</taxon>
        <taxon>Brachyura</taxon>
        <taxon>Eubrachyura</taxon>
        <taxon>Portunoidea</taxon>
        <taxon>Portunidae</taxon>
        <taxon>Portuninae</taxon>
        <taxon>Portunus</taxon>
    </lineage>
</organism>
<comment type="caution">
    <text evidence="1">The sequence shown here is derived from an EMBL/GenBank/DDBJ whole genome shotgun (WGS) entry which is preliminary data.</text>
</comment>
<evidence type="ECO:0000313" key="2">
    <source>
        <dbReference type="Proteomes" id="UP000324222"/>
    </source>
</evidence>
<reference evidence="1 2" key="1">
    <citation type="submission" date="2019-05" db="EMBL/GenBank/DDBJ databases">
        <title>Another draft genome of Portunus trituberculatus and its Hox gene families provides insights of decapod evolution.</title>
        <authorList>
            <person name="Jeong J.-H."/>
            <person name="Song I."/>
            <person name="Kim S."/>
            <person name="Choi T."/>
            <person name="Kim D."/>
            <person name="Ryu S."/>
            <person name="Kim W."/>
        </authorList>
    </citation>
    <scope>NUCLEOTIDE SEQUENCE [LARGE SCALE GENOMIC DNA]</scope>
    <source>
        <tissue evidence="1">Muscle</tissue>
    </source>
</reference>
<protein>
    <submittedName>
        <fullName evidence="1">Uncharacterized protein</fullName>
    </submittedName>
</protein>
<keyword evidence="2" id="KW-1185">Reference proteome</keyword>
<gene>
    <name evidence="1" type="ORF">E2C01_040050</name>
</gene>
<proteinExistence type="predicted"/>
<accession>A0A5B7FMJ3</accession>
<dbReference type="EMBL" id="VSRR010007155">
    <property type="protein sequence ID" value="MPC46333.1"/>
    <property type="molecule type" value="Genomic_DNA"/>
</dbReference>
<sequence>MWREVHGEEEADYEMVIRYYSGINKNGVERSISRLLEERRSFNYSGEGAASFRAWALLPFFPRVKRSFVCLGEKRLETSGATVEQDKVRL</sequence>
<name>A0A5B7FMJ3_PORTR</name>
<evidence type="ECO:0000313" key="1">
    <source>
        <dbReference type="EMBL" id="MPC46333.1"/>
    </source>
</evidence>
<dbReference type="Proteomes" id="UP000324222">
    <property type="component" value="Unassembled WGS sequence"/>
</dbReference>